<dbReference type="PANTHER" id="PTHR22946">
    <property type="entry name" value="DIENELACTONE HYDROLASE DOMAIN-CONTAINING PROTEIN-RELATED"/>
    <property type="match status" value="1"/>
</dbReference>
<protein>
    <recommendedName>
        <fullName evidence="2">Xaa-Pro dipeptidyl-peptidase-like domain-containing protein</fullName>
    </recommendedName>
</protein>
<dbReference type="Pfam" id="PF02129">
    <property type="entry name" value="Peptidase_S15"/>
    <property type="match status" value="1"/>
</dbReference>
<dbReference type="InterPro" id="IPR000383">
    <property type="entry name" value="Xaa-Pro-like_dom"/>
</dbReference>
<dbReference type="InterPro" id="IPR050261">
    <property type="entry name" value="FrsA_esterase"/>
</dbReference>
<accession>A0A382DSV2</accession>
<feature type="domain" description="Xaa-Pro dipeptidyl-peptidase-like" evidence="2">
    <location>
        <begin position="45"/>
        <end position="194"/>
    </location>
</feature>
<evidence type="ECO:0000313" key="3">
    <source>
        <dbReference type="EMBL" id="SVB41034.1"/>
    </source>
</evidence>
<dbReference type="GO" id="GO:0016788">
    <property type="term" value="F:hydrolase activity, acting on ester bonds"/>
    <property type="evidence" value="ECO:0007669"/>
    <property type="project" value="UniProtKB-ARBA"/>
</dbReference>
<evidence type="ECO:0000256" key="1">
    <source>
        <dbReference type="ARBA" id="ARBA00022801"/>
    </source>
</evidence>
<organism evidence="3">
    <name type="scientific">marine metagenome</name>
    <dbReference type="NCBI Taxonomy" id="408172"/>
    <lineage>
        <taxon>unclassified sequences</taxon>
        <taxon>metagenomes</taxon>
        <taxon>ecological metagenomes</taxon>
    </lineage>
</organism>
<sequence length="285" mass="31889">MNKRHDITIEANGQTLAAWLYPKTATCPLIILSHGFSALMAMGLEDYATAFASAGFAVLVYDHRNYGVSSGWPRNETDPWQQVEDMRAVISYGRNLPFVDKDRIGLWGTSYAGGHALTVSSLDKRISCVVSQVPLVSGKRNFDAWVPEKSRPRFIERLAEDRDRRARGELPMVTPAAIPGSETAEWVEAVDKEGLYPNEITLRSLDLMRSYEPMSFIEGVAPTPLLMIIADQDTQTPVAWQREAFELAGEPKKLVTLSGRHYDPYTRLFEESGGAALDWFKAYLL</sequence>
<dbReference type="Gene3D" id="1.10.10.800">
    <property type="match status" value="1"/>
</dbReference>
<name>A0A382DSV2_9ZZZZ</name>
<gene>
    <name evidence="3" type="ORF">METZ01_LOCUS193888</name>
</gene>
<evidence type="ECO:0000259" key="2">
    <source>
        <dbReference type="Pfam" id="PF02129"/>
    </source>
</evidence>
<keyword evidence="1" id="KW-0378">Hydrolase</keyword>
<dbReference type="Gene3D" id="3.40.50.1820">
    <property type="entry name" value="alpha/beta hydrolase"/>
    <property type="match status" value="1"/>
</dbReference>
<reference evidence="3" key="1">
    <citation type="submission" date="2018-05" db="EMBL/GenBank/DDBJ databases">
        <authorList>
            <person name="Lanie J.A."/>
            <person name="Ng W.-L."/>
            <person name="Kazmierczak K.M."/>
            <person name="Andrzejewski T.M."/>
            <person name="Davidsen T.M."/>
            <person name="Wayne K.J."/>
            <person name="Tettelin H."/>
            <person name="Glass J.I."/>
            <person name="Rusch D."/>
            <person name="Podicherti R."/>
            <person name="Tsui H.-C.T."/>
            <person name="Winkler M.E."/>
        </authorList>
    </citation>
    <scope>NUCLEOTIDE SEQUENCE</scope>
</reference>
<dbReference type="AlphaFoldDB" id="A0A382DSV2"/>
<dbReference type="PANTHER" id="PTHR22946:SF9">
    <property type="entry name" value="POLYKETIDE TRANSFERASE AF380"/>
    <property type="match status" value="1"/>
</dbReference>
<proteinExistence type="predicted"/>
<dbReference type="EMBL" id="UINC01040737">
    <property type="protein sequence ID" value="SVB41034.1"/>
    <property type="molecule type" value="Genomic_DNA"/>
</dbReference>
<dbReference type="SUPFAM" id="SSF53474">
    <property type="entry name" value="alpha/beta-Hydrolases"/>
    <property type="match status" value="1"/>
</dbReference>
<dbReference type="InterPro" id="IPR029058">
    <property type="entry name" value="AB_hydrolase_fold"/>
</dbReference>